<accession>A0A6B0VNE4</accession>
<dbReference type="AlphaFoldDB" id="A0A6B0VNE4"/>
<protein>
    <submittedName>
        <fullName evidence="1">Uncharacterized protein</fullName>
    </submittedName>
</protein>
<gene>
    <name evidence="1" type="ORF">GS429_13790</name>
</gene>
<dbReference type="OrthoDB" id="257177at2157"/>
<sequence>MVENGDKRRAAAKCERCGAIGIVQIWADGTHKPLGQTSFCDCPDPTLRILEEDLEAGDDLP</sequence>
<evidence type="ECO:0000313" key="2">
    <source>
        <dbReference type="Proteomes" id="UP000434101"/>
    </source>
</evidence>
<reference evidence="1 2" key="1">
    <citation type="submission" date="2020-01" db="EMBL/GenBank/DDBJ databases">
        <title>Natronorubrum sp. JWXQ-INN 674 isolated from Inner Mongolia Autonomous Region of China.</title>
        <authorList>
            <person name="Xue Q."/>
        </authorList>
    </citation>
    <scope>NUCLEOTIDE SEQUENCE [LARGE SCALE GENOMIC DNA]</scope>
    <source>
        <strain evidence="1 2">JWXQ-INN-674</strain>
    </source>
</reference>
<keyword evidence="2" id="KW-1185">Reference proteome</keyword>
<name>A0A6B0VNE4_9EURY</name>
<comment type="caution">
    <text evidence="1">The sequence shown here is derived from an EMBL/GenBank/DDBJ whole genome shotgun (WGS) entry which is preliminary data.</text>
</comment>
<proteinExistence type="predicted"/>
<evidence type="ECO:0000313" key="1">
    <source>
        <dbReference type="EMBL" id="MXV63120.1"/>
    </source>
</evidence>
<organism evidence="1 2">
    <name type="scientific">Natronorubrum halalkaliphilum</name>
    <dbReference type="NCBI Taxonomy" id="2691917"/>
    <lineage>
        <taxon>Archaea</taxon>
        <taxon>Methanobacteriati</taxon>
        <taxon>Methanobacteriota</taxon>
        <taxon>Stenosarchaea group</taxon>
        <taxon>Halobacteria</taxon>
        <taxon>Halobacteriales</taxon>
        <taxon>Natrialbaceae</taxon>
        <taxon>Natronorubrum</taxon>
    </lineage>
</organism>
<dbReference type="Proteomes" id="UP000434101">
    <property type="component" value="Unassembled WGS sequence"/>
</dbReference>
<dbReference type="RefSeq" id="WP_160065951.1">
    <property type="nucleotide sequence ID" value="NZ_WUYX01000042.1"/>
</dbReference>
<dbReference type="EMBL" id="WUYX01000042">
    <property type="protein sequence ID" value="MXV63120.1"/>
    <property type="molecule type" value="Genomic_DNA"/>
</dbReference>